<dbReference type="InterPro" id="IPR036736">
    <property type="entry name" value="ACP-like_sf"/>
</dbReference>
<dbReference type="Gene3D" id="3.30.300.30">
    <property type="match status" value="1"/>
</dbReference>
<evidence type="ECO:0000256" key="1">
    <source>
        <dbReference type="ARBA" id="ARBA00022450"/>
    </source>
</evidence>
<dbReference type="OrthoDB" id="10253869at2759"/>
<dbReference type="InterPro" id="IPR000873">
    <property type="entry name" value="AMP-dep_synth/lig_dom"/>
</dbReference>
<dbReference type="Gene3D" id="1.10.1200.10">
    <property type="entry name" value="ACP-like"/>
    <property type="match status" value="1"/>
</dbReference>
<dbReference type="Pfam" id="PF00550">
    <property type="entry name" value="PP-binding"/>
    <property type="match status" value="1"/>
</dbReference>
<accession>A0A395HXH6</accession>
<dbReference type="InterPro" id="IPR029058">
    <property type="entry name" value="AB_hydrolase_fold"/>
</dbReference>
<dbReference type="RefSeq" id="XP_025550098.1">
    <property type="nucleotide sequence ID" value="XM_025699116.1"/>
</dbReference>
<dbReference type="STRING" id="1450537.A0A395HXH6"/>
<evidence type="ECO:0000256" key="2">
    <source>
        <dbReference type="ARBA" id="ARBA00022553"/>
    </source>
</evidence>
<gene>
    <name evidence="4" type="ORF">BO97DRAFT_454602</name>
</gene>
<dbReference type="PANTHER" id="PTHR24096:SF267">
    <property type="entry name" value="MALONATE--COA LIGASE ACSF3, MITOCHONDRIAL"/>
    <property type="match status" value="1"/>
</dbReference>
<feature type="domain" description="Carrier" evidence="3">
    <location>
        <begin position="570"/>
        <end position="649"/>
    </location>
</feature>
<dbReference type="InterPro" id="IPR001031">
    <property type="entry name" value="Thioesterase"/>
</dbReference>
<name>A0A395HXH6_ASPHC</name>
<dbReference type="PROSITE" id="PS50075">
    <property type="entry name" value="CARRIER"/>
    <property type="match status" value="1"/>
</dbReference>
<proteinExistence type="predicted"/>
<dbReference type="SMART" id="SM00823">
    <property type="entry name" value="PKS_PP"/>
    <property type="match status" value="1"/>
</dbReference>
<keyword evidence="2" id="KW-0597">Phosphoprotein</keyword>
<organism evidence="4 5">
    <name type="scientific">Aspergillus homomorphus (strain CBS 101889)</name>
    <dbReference type="NCBI Taxonomy" id="1450537"/>
    <lineage>
        <taxon>Eukaryota</taxon>
        <taxon>Fungi</taxon>
        <taxon>Dikarya</taxon>
        <taxon>Ascomycota</taxon>
        <taxon>Pezizomycotina</taxon>
        <taxon>Eurotiomycetes</taxon>
        <taxon>Eurotiomycetidae</taxon>
        <taxon>Eurotiales</taxon>
        <taxon>Aspergillaceae</taxon>
        <taxon>Aspergillus</taxon>
        <taxon>Aspergillus subgen. Circumdati</taxon>
    </lineage>
</organism>
<keyword evidence="1" id="KW-0596">Phosphopantetheine</keyword>
<dbReference type="VEuPathDB" id="FungiDB:BO97DRAFT_454602"/>
<evidence type="ECO:0000259" key="3">
    <source>
        <dbReference type="PROSITE" id="PS50075"/>
    </source>
</evidence>
<dbReference type="Gene3D" id="3.40.50.12780">
    <property type="entry name" value="N-terminal domain of ligase-like"/>
    <property type="match status" value="1"/>
</dbReference>
<dbReference type="InterPro" id="IPR045851">
    <property type="entry name" value="AMP-bd_C_sf"/>
</dbReference>
<dbReference type="EMBL" id="KZ824291">
    <property type="protein sequence ID" value="RAL10944.1"/>
    <property type="molecule type" value="Genomic_DNA"/>
</dbReference>
<dbReference type="PANTHER" id="PTHR24096">
    <property type="entry name" value="LONG-CHAIN-FATTY-ACID--COA LIGASE"/>
    <property type="match status" value="1"/>
</dbReference>
<evidence type="ECO:0000313" key="4">
    <source>
        <dbReference type="EMBL" id="RAL10944.1"/>
    </source>
</evidence>
<dbReference type="InterPro" id="IPR020806">
    <property type="entry name" value="PKS_PP-bd"/>
</dbReference>
<protein>
    <submittedName>
        <fullName evidence="4">Thioesterase domain protein</fullName>
    </submittedName>
</protein>
<dbReference type="Pfam" id="PF00501">
    <property type="entry name" value="AMP-binding"/>
    <property type="match status" value="1"/>
</dbReference>
<dbReference type="SUPFAM" id="SSF56801">
    <property type="entry name" value="Acetyl-CoA synthetase-like"/>
    <property type="match status" value="1"/>
</dbReference>
<dbReference type="AlphaFoldDB" id="A0A395HXH6"/>
<dbReference type="GeneID" id="37203405"/>
<evidence type="ECO:0000313" key="5">
    <source>
        <dbReference type="Proteomes" id="UP000248961"/>
    </source>
</evidence>
<dbReference type="Proteomes" id="UP000248961">
    <property type="component" value="Unassembled WGS sequence"/>
</dbReference>
<dbReference type="Pfam" id="PF00975">
    <property type="entry name" value="Thioesterase"/>
    <property type="match status" value="1"/>
</dbReference>
<dbReference type="GO" id="GO:0006633">
    <property type="term" value="P:fatty acid biosynthetic process"/>
    <property type="evidence" value="ECO:0007669"/>
    <property type="project" value="TreeGrafter"/>
</dbReference>
<reference evidence="4 5" key="1">
    <citation type="submission" date="2018-02" db="EMBL/GenBank/DDBJ databases">
        <title>The genomes of Aspergillus section Nigri reveals drivers in fungal speciation.</title>
        <authorList>
            <consortium name="DOE Joint Genome Institute"/>
            <person name="Vesth T.C."/>
            <person name="Nybo J."/>
            <person name="Theobald S."/>
            <person name="Brandl J."/>
            <person name="Frisvad J.C."/>
            <person name="Nielsen K.F."/>
            <person name="Lyhne E.K."/>
            <person name="Kogle M.E."/>
            <person name="Kuo A."/>
            <person name="Riley R."/>
            <person name="Clum A."/>
            <person name="Nolan M."/>
            <person name="Lipzen A."/>
            <person name="Salamov A."/>
            <person name="Henrissat B."/>
            <person name="Wiebenga A."/>
            <person name="De vries R.P."/>
            <person name="Grigoriev I.V."/>
            <person name="Mortensen U.H."/>
            <person name="Andersen M.R."/>
            <person name="Baker S.E."/>
        </authorList>
    </citation>
    <scope>NUCLEOTIDE SEQUENCE [LARGE SCALE GENOMIC DNA]</scope>
    <source>
        <strain evidence="4 5">CBS 101889</strain>
    </source>
</reference>
<dbReference type="InterPro" id="IPR009081">
    <property type="entry name" value="PP-bd_ACP"/>
</dbReference>
<dbReference type="GO" id="GO:0031177">
    <property type="term" value="F:phosphopantetheine binding"/>
    <property type="evidence" value="ECO:0007669"/>
    <property type="project" value="InterPro"/>
</dbReference>
<dbReference type="GO" id="GO:0031957">
    <property type="term" value="F:very long-chain fatty acid-CoA ligase activity"/>
    <property type="evidence" value="ECO:0007669"/>
    <property type="project" value="TreeGrafter"/>
</dbReference>
<dbReference type="Gene3D" id="3.40.50.1820">
    <property type="entry name" value="alpha/beta hydrolase"/>
    <property type="match status" value="1"/>
</dbReference>
<sequence>MQTLASILQNAARMHGKRAILAYPANRSASDSTVSLTYEELNALATFNSQHLRDLKDCKQGQVLLLYLEDHLETIIWFWSIVYAGNIPAMSTSLPRTEAQSVKHLRHLSRLLEEPICLTTDRLMQQFPAEPIVRLVDTESIQGTPDTIKAQTESQQEMRCTTLGAVSDIALLMLTSGSTGPCKAVSLTNQQIHASLAGKCAAFPLKTQDAAFLNWIRLDHVGSLVEIHLHALAAGVDQVHIQPEVIIARPVLFLELLERHKVARTFAPNFFLLELLRFFECAQVASRNFNLKDLHYLVSGGEANAVDTCGRLSQHLARHGAPSNVIVPGFGMAETCAGCSYNFDFPRCDLDRGNKFASLGTPVPGIEMRIVSLADESELSTPGTIGHLEVRGPIVFGGYYNEPSTTWQTFRSDGWFRTGDTAFLDPGGHLNLCGRTKELITINGVKYSLHELESALEGTNIPGVEPSFVVCLPYRSPSDDTEQIWVLYKHSYRSEDSEARCRAKEAITRRIMVLTSTCPHVLPLPTIGRTSLGKISRSQLKSQLESGGFTKEHIRNAELIRNYRSKICTSPHTPTQRLIAQALAPILNKPLEDIGVDDNIFGLGMTSLSLIQMQSRLREQLALSVPPVLPTIMSHPTIRQLEDVLQRQYHEYRPVVTLQPHGKRTPLWLVHPAAGEALVFVNLAKRFHDRSVYALRARGFYPEEPYFTSLEECISTYQFAMKARQPEGPYAILGYSYGAMVAFELAKSLEKEGSKVDFVASLNRPPYVSPRLQRLQWSDCLVNISFFLGLLPRDAFHKMVHGLREIPRGKALELVLDRVDPDRMEELGLNSARFERWIDVAYGLQRIGRNYKPHGNVAHVDVFHCNPVEFLQTGKEEWLRRLSAWDQFSREKALYFEVPGEHHEVLAPGNVQQFHKQLQESLHIRGV</sequence>
<dbReference type="SUPFAM" id="SSF53474">
    <property type="entry name" value="alpha/beta-Hydrolases"/>
    <property type="match status" value="1"/>
</dbReference>
<dbReference type="SUPFAM" id="SSF47336">
    <property type="entry name" value="ACP-like"/>
    <property type="match status" value="1"/>
</dbReference>
<keyword evidence="5" id="KW-1185">Reference proteome</keyword>
<dbReference type="InterPro" id="IPR042099">
    <property type="entry name" value="ANL_N_sf"/>
</dbReference>